<dbReference type="PANTHER" id="PTHR43445:SF3">
    <property type="entry name" value="UDP-N-ACETYLMURAMATE--L-ALANINE LIGASE"/>
    <property type="match status" value="1"/>
</dbReference>
<name>A0A9D2UI01_9BACT</name>
<dbReference type="GO" id="GO:0005524">
    <property type="term" value="F:ATP binding"/>
    <property type="evidence" value="ECO:0007669"/>
    <property type="project" value="UniProtKB-KW"/>
</dbReference>
<dbReference type="InterPro" id="IPR036615">
    <property type="entry name" value="Mur_ligase_C_dom_sf"/>
</dbReference>
<dbReference type="GO" id="GO:0009252">
    <property type="term" value="P:peptidoglycan biosynthetic process"/>
    <property type="evidence" value="ECO:0007669"/>
    <property type="project" value="UniProtKB-KW"/>
</dbReference>
<dbReference type="AlphaFoldDB" id="A0A9D2UI01"/>
<dbReference type="SUPFAM" id="SSF53623">
    <property type="entry name" value="MurD-like peptide ligases, catalytic domain"/>
    <property type="match status" value="1"/>
</dbReference>
<protein>
    <submittedName>
        <fullName evidence="12">UDP-N-acetylmuramate--L-alanine ligase</fullName>
        <ecNumber evidence="12">6.3.2.8</ecNumber>
    </submittedName>
</protein>
<gene>
    <name evidence="12" type="ORF">IAA93_03090</name>
</gene>
<dbReference type="Pfam" id="PF01225">
    <property type="entry name" value="Mur_ligase"/>
    <property type="match status" value="1"/>
</dbReference>
<dbReference type="SUPFAM" id="SSF51984">
    <property type="entry name" value="MurCD N-terminal domain"/>
    <property type="match status" value="1"/>
</dbReference>
<dbReference type="InterPro" id="IPR036565">
    <property type="entry name" value="Mur-like_cat_sf"/>
</dbReference>
<dbReference type="Gene3D" id="3.90.190.20">
    <property type="entry name" value="Mur ligase, C-terminal domain"/>
    <property type="match status" value="1"/>
</dbReference>
<proteinExistence type="predicted"/>
<dbReference type="GO" id="GO:0008360">
    <property type="term" value="P:regulation of cell shape"/>
    <property type="evidence" value="ECO:0007669"/>
    <property type="project" value="UniProtKB-KW"/>
</dbReference>
<organism evidence="12 13">
    <name type="scientific">Candidatus Avibacteroides avistercoris</name>
    <dbReference type="NCBI Taxonomy" id="2840690"/>
    <lineage>
        <taxon>Bacteria</taxon>
        <taxon>Pseudomonadati</taxon>
        <taxon>Bacteroidota</taxon>
        <taxon>Bacteroidia</taxon>
        <taxon>Bacteroidales</taxon>
        <taxon>Bacteroidaceae</taxon>
        <taxon>Bacteroidaceae incertae sedis</taxon>
        <taxon>Candidatus Avibacteroides</taxon>
    </lineage>
</organism>
<sequence>MDFTSVYFLGAGGIGMSALVRYFLHDGRRVAGYDLTETDLTRRLAAEGAELHYADDVSLVPDYCRDAASTLVVVTPAIPATHSELRYFTTHGFRMMKRSEVLGLIVNRHKPLCVAGTHGKTTTSTLLAHLLTSAGTGCNAFLGGISLNYDSNLLIDKSSPLYVVEADEFDRSFLHLRPYMTAVTAMDADHLDIYSDYDHYVQGFRDYVSQITPGGVLLVKDGLPLAAPAGVRTFTYAADRGDYHAANVRAEAGELYFDFIGPGVGLRDLRLGVPLLVNVENSVAAIAMAMFCGVTADAVRAGIASFRGVRRRFDFWVKNDRHVLINDYAHHPVEIARSIESVRFLFPHRHITGIFQPHLYSRTRDFYREFADSLSQLDEVILLDIYPARELPIDGVTSQLIYDRITPGVDKILCGKDEVLSLLKNRDLDVVMLIGAGNIDNLAPELSELMR</sequence>
<evidence type="ECO:0000313" key="12">
    <source>
        <dbReference type="EMBL" id="HJD52698.1"/>
    </source>
</evidence>
<evidence type="ECO:0000256" key="7">
    <source>
        <dbReference type="ARBA" id="ARBA00023306"/>
    </source>
</evidence>
<reference evidence="12" key="1">
    <citation type="journal article" date="2021" name="PeerJ">
        <title>Extensive microbial diversity within the chicken gut microbiome revealed by metagenomics and culture.</title>
        <authorList>
            <person name="Gilroy R."/>
            <person name="Ravi A."/>
            <person name="Getino M."/>
            <person name="Pursley I."/>
            <person name="Horton D.L."/>
            <person name="Alikhan N.F."/>
            <person name="Baker D."/>
            <person name="Gharbi K."/>
            <person name="Hall N."/>
            <person name="Watson M."/>
            <person name="Adriaenssens E.M."/>
            <person name="Foster-Nyarko E."/>
            <person name="Jarju S."/>
            <person name="Secka A."/>
            <person name="Antonio M."/>
            <person name="Oren A."/>
            <person name="Chaudhuri R.R."/>
            <person name="La Ragione R."/>
            <person name="Hildebrand F."/>
            <person name="Pallen M.J."/>
        </authorList>
    </citation>
    <scope>NUCLEOTIDE SEQUENCE</scope>
    <source>
        <strain evidence="12">MalCec1-1739</strain>
    </source>
</reference>
<dbReference type="GO" id="GO:0008763">
    <property type="term" value="F:UDP-N-acetylmuramate-L-alanine ligase activity"/>
    <property type="evidence" value="ECO:0007669"/>
    <property type="project" value="UniProtKB-EC"/>
</dbReference>
<feature type="domain" description="Mur ligase central" evidence="11">
    <location>
        <begin position="114"/>
        <end position="289"/>
    </location>
</feature>
<keyword evidence="7" id="KW-0131">Cell cycle</keyword>
<evidence type="ECO:0000256" key="4">
    <source>
        <dbReference type="ARBA" id="ARBA00022840"/>
    </source>
</evidence>
<keyword evidence="5" id="KW-0133">Cell shape</keyword>
<evidence type="ECO:0000256" key="6">
    <source>
        <dbReference type="ARBA" id="ARBA00022984"/>
    </source>
</evidence>
<keyword evidence="6" id="KW-0573">Peptidoglycan synthesis</keyword>
<evidence type="ECO:0000256" key="1">
    <source>
        <dbReference type="ARBA" id="ARBA00022598"/>
    </source>
</evidence>
<evidence type="ECO:0000256" key="3">
    <source>
        <dbReference type="ARBA" id="ARBA00022741"/>
    </source>
</evidence>
<feature type="domain" description="Mur ligase C-terminal" evidence="10">
    <location>
        <begin position="311"/>
        <end position="436"/>
    </location>
</feature>
<evidence type="ECO:0000259" key="9">
    <source>
        <dbReference type="Pfam" id="PF01225"/>
    </source>
</evidence>
<reference evidence="12" key="2">
    <citation type="submission" date="2021-04" db="EMBL/GenBank/DDBJ databases">
        <authorList>
            <person name="Gilroy R."/>
        </authorList>
    </citation>
    <scope>NUCLEOTIDE SEQUENCE</scope>
    <source>
        <strain evidence="12">MalCec1-1739</strain>
    </source>
</reference>
<evidence type="ECO:0000259" key="10">
    <source>
        <dbReference type="Pfam" id="PF02875"/>
    </source>
</evidence>
<evidence type="ECO:0000256" key="8">
    <source>
        <dbReference type="ARBA" id="ARBA00023316"/>
    </source>
</evidence>
<dbReference type="PANTHER" id="PTHR43445">
    <property type="entry name" value="UDP-N-ACETYLMURAMATE--L-ALANINE LIGASE-RELATED"/>
    <property type="match status" value="1"/>
</dbReference>
<dbReference type="SUPFAM" id="SSF53244">
    <property type="entry name" value="MurD-like peptide ligases, peptide-binding domain"/>
    <property type="match status" value="1"/>
</dbReference>
<keyword evidence="1 12" id="KW-0436">Ligase</keyword>
<dbReference type="GO" id="GO:0071555">
    <property type="term" value="P:cell wall organization"/>
    <property type="evidence" value="ECO:0007669"/>
    <property type="project" value="UniProtKB-KW"/>
</dbReference>
<comment type="caution">
    <text evidence="12">The sequence shown here is derived from an EMBL/GenBank/DDBJ whole genome shotgun (WGS) entry which is preliminary data.</text>
</comment>
<evidence type="ECO:0000256" key="5">
    <source>
        <dbReference type="ARBA" id="ARBA00022960"/>
    </source>
</evidence>
<keyword evidence="8" id="KW-0961">Cell wall biogenesis/degradation</keyword>
<keyword evidence="4" id="KW-0067">ATP-binding</keyword>
<dbReference type="InterPro" id="IPR004101">
    <property type="entry name" value="Mur_ligase_C"/>
</dbReference>
<dbReference type="Gene3D" id="3.40.50.720">
    <property type="entry name" value="NAD(P)-binding Rossmann-like Domain"/>
    <property type="match status" value="1"/>
</dbReference>
<accession>A0A9D2UI01</accession>
<dbReference type="Pfam" id="PF08245">
    <property type="entry name" value="Mur_ligase_M"/>
    <property type="match status" value="1"/>
</dbReference>
<evidence type="ECO:0000259" key="11">
    <source>
        <dbReference type="Pfam" id="PF08245"/>
    </source>
</evidence>
<dbReference type="EC" id="6.3.2.8" evidence="12"/>
<keyword evidence="2" id="KW-0132">Cell division</keyword>
<dbReference type="Gene3D" id="3.40.1190.10">
    <property type="entry name" value="Mur-like, catalytic domain"/>
    <property type="match status" value="1"/>
</dbReference>
<dbReference type="InterPro" id="IPR013221">
    <property type="entry name" value="Mur_ligase_cen"/>
</dbReference>
<dbReference type="InterPro" id="IPR050061">
    <property type="entry name" value="MurCDEF_pg_biosynth"/>
</dbReference>
<evidence type="ECO:0000256" key="2">
    <source>
        <dbReference type="ARBA" id="ARBA00022618"/>
    </source>
</evidence>
<keyword evidence="3" id="KW-0547">Nucleotide-binding</keyword>
<feature type="domain" description="Mur ligase N-terminal catalytic" evidence="9">
    <location>
        <begin position="6"/>
        <end position="109"/>
    </location>
</feature>
<evidence type="ECO:0000313" key="13">
    <source>
        <dbReference type="Proteomes" id="UP000787625"/>
    </source>
</evidence>
<dbReference type="Proteomes" id="UP000787625">
    <property type="component" value="Unassembled WGS sequence"/>
</dbReference>
<dbReference type="InterPro" id="IPR000713">
    <property type="entry name" value="Mur_ligase_N"/>
</dbReference>
<dbReference type="Pfam" id="PF02875">
    <property type="entry name" value="Mur_ligase_C"/>
    <property type="match status" value="1"/>
</dbReference>
<dbReference type="GO" id="GO:0051301">
    <property type="term" value="P:cell division"/>
    <property type="evidence" value="ECO:0007669"/>
    <property type="project" value="UniProtKB-KW"/>
</dbReference>
<dbReference type="EMBL" id="DWUP01000064">
    <property type="protein sequence ID" value="HJD52698.1"/>
    <property type="molecule type" value="Genomic_DNA"/>
</dbReference>